<evidence type="ECO:0000313" key="3">
    <source>
        <dbReference type="EMBL" id="KIJ58545.1"/>
    </source>
</evidence>
<dbReference type="InterPro" id="IPR046521">
    <property type="entry name" value="DUF6698"/>
</dbReference>
<sequence>MPIPVSDIDNPDSSGSDLSSDSDANLDIHIPEGPEATIVDYKQAVKRLQLLVTKLQDKVRDLKNENADLQLNQRKRRVKGAPKELSGDDERIALLGRKYSVMVELFTPSEEVFKKPCPSPAPPFNTAERYQTKASADTALLLELHAFVADENLVKLMKSTHFYSTFSQASISARATILNTLRDVMGKVLGLPGEYFETEYDRGSVPEIRAMLGVTTDHPGVYPLLFPALYPDSNVASQKLFGNWQVLAKILKAALFGPKSIQVSKSTRPGRKTYARIWDVTTLTPGAIAWAIVVLLFFLLPDTSFPGEGIGVTSQIPYKERFGQYKTLLIQRWDTARVRAIVTSMSQYIFGAQAGFNKSGPRPSSGSIVAELDVALAQLDLDVDEIPDNRSSPPSPIDENDPLTNAPHTHHLMPPPQDAAEPPAEGQSISTVTQEVRVQEGLFCSEFLRLRVARQRALEASSCRP</sequence>
<accession>A0A0C9VLQ3</accession>
<name>A0A0C9VLQ3_9AGAM</name>
<keyword evidence="4" id="KW-1185">Reference proteome</keyword>
<dbReference type="OrthoDB" id="3231188at2759"/>
<feature type="compositionally biased region" description="Low complexity" evidence="2">
    <location>
        <begin position="11"/>
        <end position="27"/>
    </location>
</feature>
<proteinExistence type="predicted"/>
<reference evidence="3 4" key="1">
    <citation type="submission" date="2014-04" db="EMBL/GenBank/DDBJ databases">
        <title>Evolutionary Origins and Diversification of the Mycorrhizal Mutualists.</title>
        <authorList>
            <consortium name="DOE Joint Genome Institute"/>
            <consortium name="Mycorrhizal Genomics Consortium"/>
            <person name="Kohler A."/>
            <person name="Kuo A."/>
            <person name="Nagy L.G."/>
            <person name="Floudas D."/>
            <person name="Copeland A."/>
            <person name="Barry K.W."/>
            <person name="Cichocki N."/>
            <person name="Veneault-Fourrey C."/>
            <person name="LaButti K."/>
            <person name="Lindquist E.A."/>
            <person name="Lipzen A."/>
            <person name="Lundell T."/>
            <person name="Morin E."/>
            <person name="Murat C."/>
            <person name="Riley R."/>
            <person name="Ohm R."/>
            <person name="Sun H."/>
            <person name="Tunlid A."/>
            <person name="Henrissat B."/>
            <person name="Grigoriev I.V."/>
            <person name="Hibbett D.S."/>
            <person name="Martin F."/>
        </authorList>
    </citation>
    <scope>NUCLEOTIDE SEQUENCE [LARGE SCALE GENOMIC DNA]</scope>
    <source>
        <strain evidence="3 4">MD-312</strain>
    </source>
</reference>
<feature type="region of interest" description="Disordered" evidence="2">
    <location>
        <begin position="385"/>
        <end position="431"/>
    </location>
</feature>
<evidence type="ECO:0000256" key="1">
    <source>
        <dbReference type="SAM" id="Coils"/>
    </source>
</evidence>
<dbReference type="HOGENOM" id="CLU_587999_0_0_1"/>
<evidence type="ECO:0000313" key="4">
    <source>
        <dbReference type="Proteomes" id="UP000053820"/>
    </source>
</evidence>
<organism evidence="3 4">
    <name type="scientific">Hydnomerulius pinastri MD-312</name>
    <dbReference type="NCBI Taxonomy" id="994086"/>
    <lineage>
        <taxon>Eukaryota</taxon>
        <taxon>Fungi</taxon>
        <taxon>Dikarya</taxon>
        <taxon>Basidiomycota</taxon>
        <taxon>Agaricomycotina</taxon>
        <taxon>Agaricomycetes</taxon>
        <taxon>Agaricomycetidae</taxon>
        <taxon>Boletales</taxon>
        <taxon>Boletales incertae sedis</taxon>
        <taxon>Leucogyrophana</taxon>
    </lineage>
</organism>
<dbReference type="AlphaFoldDB" id="A0A0C9VLQ3"/>
<keyword evidence="1" id="KW-0175">Coiled coil</keyword>
<dbReference type="EMBL" id="KN839928">
    <property type="protein sequence ID" value="KIJ58545.1"/>
    <property type="molecule type" value="Genomic_DNA"/>
</dbReference>
<feature type="region of interest" description="Disordered" evidence="2">
    <location>
        <begin position="1"/>
        <end position="28"/>
    </location>
</feature>
<feature type="coiled-coil region" evidence="1">
    <location>
        <begin position="38"/>
        <end position="72"/>
    </location>
</feature>
<protein>
    <submittedName>
        <fullName evidence="3">Uncharacterized protein</fullName>
    </submittedName>
</protein>
<dbReference type="Pfam" id="PF20414">
    <property type="entry name" value="DUF6698"/>
    <property type="match status" value="1"/>
</dbReference>
<gene>
    <name evidence="3" type="ORF">HYDPIDRAFT_34073</name>
</gene>
<evidence type="ECO:0000256" key="2">
    <source>
        <dbReference type="SAM" id="MobiDB-lite"/>
    </source>
</evidence>
<dbReference type="Proteomes" id="UP000053820">
    <property type="component" value="Unassembled WGS sequence"/>
</dbReference>